<dbReference type="InterPro" id="IPR030802">
    <property type="entry name" value="Permease_MalE"/>
</dbReference>
<evidence type="ECO:0000313" key="3">
    <source>
        <dbReference type="EMBL" id="PIE83652.1"/>
    </source>
</evidence>
<feature type="transmembrane region" description="Helical" evidence="1">
    <location>
        <begin position="122"/>
        <end position="140"/>
    </location>
</feature>
<evidence type="ECO:0000259" key="2">
    <source>
        <dbReference type="PROSITE" id="PS50801"/>
    </source>
</evidence>
<accession>A0A2G6PGK9</accession>
<dbReference type="PANTHER" id="PTHR30188">
    <property type="entry name" value="ABC TRANSPORTER PERMEASE PROTEIN-RELATED"/>
    <property type="match status" value="1"/>
</dbReference>
<keyword evidence="1" id="KW-0812">Transmembrane</keyword>
<dbReference type="GO" id="GO:0005548">
    <property type="term" value="F:phospholipid transporter activity"/>
    <property type="evidence" value="ECO:0007669"/>
    <property type="project" value="TreeGrafter"/>
</dbReference>
<feature type="transmembrane region" description="Helical" evidence="1">
    <location>
        <begin position="216"/>
        <end position="244"/>
    </location>
</feature>
<keyword evidence="1" id="KW-1133">Transmembrane helix</keyword>
<reference evidence="3 4" key="1">
    <citation type="submission" date="2017-10" db="EMBL/GenBank/DDBJ databases">
        <title>Novel microbial diversity and functional potential in the marine mammal oral microbiome.</title>
        <authorList>
            <person name="Dudek N.K."/>
            <person name="Sun C.L."/>
            <person name="Burstein D."/>
            <person name="Kantor R.S."/>
            <person name="Aliaga Goltsman D.S."/>
            <person name="Bik E.M."/>
            <person name="Thomas B.C."/>
            <person name="Banfield J.F."/>
            <person name="Relman D.A."/>
        </authorList>
    </citation>
    <scope>NUCLEOTIDE SEQUENCE [LARGE SCALE GENOMIC DNA]</scope>
    <source>
        <strain evidence="3">DOLJORAL78_50_517</strain>
    </source>
</reference>
<sequence>MQLDGAGIHRLDTTGALQLLNVIADLEQTSSSVQLTGLRNEQQTLLHLVRERRTDAGSTVPPNRSIGILEKQGHRAIHLLKSAFSFLSFIGEVAIALGKLALKPGRFRWQALFADIETAGVYALPIVGLLAFMMGVVIAYQGGQQLEFYGANIFIVELVSLTMLRELAPLVTAIIVAGRTGSSYTAQIGTMQVTEEVDALRTIGISPIDLLVLPKLVSLTIALPLLVLFADVLSILGGMFMAQIMLDISVSDFIDRVPQVVTPISFLMGIGKAPIFAAIIALVGCYQGFRVRGGADSVGQQTTISVVQSIFLVIAADALFSIILGGIGL</sequence>
<comment type="caution">
    <text evidence="3">The sequence shown here is derived from an EMBL/GenBank/DDBJ whole genome shotgun (WGS) entry which is preliminary data.</text>
</comment>
<dbReference type="GO" id="GO:0043190">
    <property type="term" value="C:ATP-binding cassette (ABC) transporter complex"/>
    <property type="evidence" value="ECO:0007669"/>
    <property type="project" value="InterPro"/>
</dbReference>
<comment type="similarity">
    <text evidence="1">Belongs to the MlaE permease family.</text>
</comment>
<keyword evidence="1" id="KW-0472">Membrane</keyword>
<feature type="transmembrane region" description="Helical" evidence="1">
    <location>
        <begin position="264"/>
        <end position="286"/>
    </location>
</feature>
<dbReference type="NCBIfam" id="TIGR00056">
    <property type="entry name" value="MlaE family lipid ABC transporter permease subunit"/>
    <property type="match status" value="1"/>
</dbReference>
<dbReference type="InterPro" id="IPR002645">
    <property type="entry name" value="STAS_dom"/>
</dbReference>
<dbReference type="Pfam" id="PF02405">
    <property type="entry name" value="MlaE"/>
    <property type="match status" value="1"/>
</dbReference>
<feature type="domain" description="STAS" evidence="2">
    <location>
        <begin position="1"/>
        <end position="46"/>
    </location>
</feature>
<feature type="transmembrane region" description="Helical" evidence="1">
    <location>
        <begin position="79"/>
        <end position="102"/>
    </location>
</feature>
<evidence type="ECO:0000256" key="1">
    <source>
        <dbReference type="RuleBase" id="RU362044"/>
    </source>
</evidence>
<dbReference type="AlphaFoldDB" id="A0A2G6PGK9"/>
<evidence type="ECO:0000313" key="4">
    <source>
        <dbReference type="Proteomes" id="UP000229278"/>
    </source>
</evidence>
<proteinExistence type="inferred from homology"/>
<gene>
    <name evidence="3" type="ORF">CSA09_00770</name>
</gene>
<keyword evidence="1" id="KW-0997">Cell inner membrane</keyword>
<name>A0A2G6PGK9_9GAMM</name>
<dbReference type="PROSITE" id="PS50801">
    <property type="entry name" value="STAS"/>
    <property type="match status" value="1"/>
</dbReference>
<dbReference type="Proteomes" id="UP000229278">
    <property type="component" value="Unassembled WGS sequence"/>
</dbReference>
<organism evidence="3 4">
    <name type="scientific">Candidatus Contendibacter odensensis</name>
    <dbReference type="NCBI Taxonomy" id="1400860"/>
    <lineage>
        <taxon>Bacteria</taxon>
        <taxon>Pseudomonadati</taxon>
        <taxon>Pseudomonadota</taxon>
        <taxon>Gammaproteobacteria</taxon>
        <taxon>Candidatus Competibacteraceae</taxon>
        <taxon>Candidatus Contendibacter</taxon>
    </lineage>
</organism>
<dbReference type="InterPro" id="IPR003453">
    <property type="entry name" value="ABC_MlaE_roteobac"/>
</dbReference>
<comment type="subcellular location">
    <subcellularLocation>
        <location evidence="1">Cell inner membrane</location>
        <topology evidence="1">Multi-pass membrane protein</topology>
    </subcellularLocation>
</comment>
<dbReference type="PANTHER" id="PTHR30188:SF3">
    <property type="entry name" value="ABC TRANSPORTER PERMEASE"/>
    <property type="match status" value="1"/>
</dbReference>
<dbReference type="EMBL" id="PDTV01000004">
    <property type="protein sequence ID" value="PIE83652.1"/>
    <property type="molecule type" value="Genomic_DNA"/>
</dbReference>
<feature type="transmembrane region" description="Helical" evidence="1">
    <location>
        <begin position="306"/>
        <end position="327"/>
    </location>
</feature>
<protein>
    <recommendedName>
        <fullName evidence="2">STAS domain-containing protein</fullName>
    </recommendedName>
</protein>
<keyword evidence="1" id="KW-1003">Cell membrane</keyword>